<dbReference type="InterPro" id="IPR002319">
    <property type="entry name" value="Phenylalanyl-tRNA_Synthase"/>
</dbReference>
<comment type="cofactor">
    <cofactor evidence="13">
        <name>Mg(2+)</name>
        <dbReference type="ChEBI" id="CHEBI:18420"/>
    </cofactor>
    <text evidence="13">Binds 2 magnesium ions per tetramer.</text>
</comment>
<feature type="domain" description="Aminoacyl-transfer RNA synthetases class-II family profile" evidence="14">
    <location>
        <begin position="117"/>
        <end position="321"/>
    </location>
</feature>
<evidence type="ECO:0000256" key="9">
    <source>
        <dbReference type="ARBA" id="ARBA00022842"/>
    </source>
</evidence>
<evidence type="ECO:0000313" key="16">
    <source>
        <dbReference type="Proteomes" id="UP001484199"/>
    </source>
</evidence>
<keyword evidence="11 13" id="KW-0030">Aminoacyl-tRNA synthetase</keyword>
<dbReference type="SUPFAM" id="SSF55681">
    <property type="entry name" value="Class II aaRS and biotin synthetases"/>
    <property type="match status" value="1"/>
</dbReference>
<evidence type="ECO:0000259" key="14">
    <source>
        <dbReference type="PROSITE" id="PS50862"/>
    </source>
</evidence>
<comment type="subunit">
    <text evidence="3 13">Tetramer of two alpha and two beta subunits.</text>
</comment>
<evidence type="ECO:0000256" key="12">
    <source>
        <dbReference type="ARBA" id="ARBA00049255"/>
    </source>
</evidence>
<evidence type="ECO:0000256" key="2">
    <source>
        <dbReference type="ARBA" id="ARBA00010207"/>
    </source>
</evidence>
<evidence type="ECO:0000256" key="8">
    <source>
        <dbReference type="ARBA" id="ARBA00022840"/>
    </source>
</evidence>
<dbReference type="PROSITE" id="PS50862">
    <property type="entry name" value="AA_TRNA_LIGASE_II"/>
    <property type="match status" value="1"/>
</dbReference>
<dbReference type="HAMAP" id="MF_00281">
    <property type="entry name" value="Phe_tRNA_synth_alpha1"/>
    <property type="match status" value="1"/>
</dbReference>
<dbReference type="InterPro" id="IPR006195">
    <property type="entry name" value="aa-tRNA-synth_II"/>
</dbReference>
<keyword evidence="4 13" id="KW-0963">Cytoplasm</keyword>
<dbReference type="RefSeq" id="WP_341266811.1">
    <property type="nucleotide sequence ID" value="NZ_CP146843.1"/>
</dbReference>
<evidence type="ECO:0000256" key="13">
    <source>
        <dbReference type="HAMAP-Rule" id="MF_00281"/>
    </source>
</evidence>
<keyword evidence="10 13" id="KW-0648">Protein biosynthesis</keyword>
<evidence type="ECO:0000256" key="7">
    <source>
        <dbReference type="ARBA" id="ARBA00022741"/>
    </source>
</evidence>
<evidence type="ECO:0000256" key="3">
    <source>
        <dbReference type="ARBA" id="ARBA00011209"/>
    </source>
</evidence>
<gene>
    <name evidence="13" type="primary">pheS</name>
    <name evidence="15" type="ORF">AshY1_02760</name>
</gene>
<keyword evidence="5 13" id="KW-0436">Ligase</keyword>
<dbReference type="PANTHER" id="PTHR11538">
    <property type="entry name" value="PHENYLALANYL-TRNA SYNTHETASE"/>
    <property type="match status" value="1"/>
</dbReference>
<evidence type="ECO:0000256" key="4">
    <source>
        <dbReference type="ARBA" id="ARBA00022490"/>
    </source>
</evidence>
<evidence type="ECO:0000256" key="1">
    <source>
        <dbReference type="ARBA" id="ARBA00004496"/>
    </source>
</evidence>
<dbReference type="EC" id="6.1.1.20" evidence="13"/>
<reference evidence="15" key="1">
    <citation type="submission" date="2024-03" db="EMBL/GenBank/DDBJ databases">
        <title>The Complete Genome of 'Candidatus Phytoplasma fraxini' AshY1 from the Ash Yellows Group.</title>
        <authorList>
            <person name="Boehm J.W."/>
            <person name="Huettel B."/>
            <person name="Schneider B."/>
            <person name="Kube M."/>
        </authorList>
    </citation>
    <scope>NUCLEOTIDE SEQUENCE [LARGE SCALE GENOMIC DNA]</scope>
    <source>
        <strain evidence="15">AshY1</strain>
    </source>
</reference>
<keyword evidence="9 13" id="KW-0460">Magnesium</keyword>
<dbReference type="CDD" id="cd00496">
    <property type="entry name" value="PheRS_alpha_core"/>
    <property type="match status" value="1"/>
</dbReference>
<proteinExistence type="inferred from homology"/>
<dbReference type="EMBL" id="CP146843">
    <property type="protein sequence ID" value="WYY26407.1"/>
    <property type="molecule type" value="Genomic_DNA"/>
</dbReference>
<name>A0ABZ2U9I2_ASHYP</name>
<keyword evidence="6 13" id="KW-0479">Metal-binding</keyword>
<keyword evidence="16" id="KW-1185">Reference proteome</keyword>
<evidence type="ECO:0000256" key="5">
    <source>
        <dbReference type="ARBA" id="ARBA00022598"/>
    </source>
</evidence>
<organism evidence="15 16">
    <name type="scientific">Ash yellows phytoplasma</name>
    <dbReference type="NCBI Taxonomy" id="35780"/>
    <lineage>
        <taxon>Bacteria</taxon>
        <taxon>Bacillati</taxon>
        <taxon>Mycoplasmatota</taxon>
        <taxon>Mollicutes</taxon>
        <taxon>Acholeplasmatales</taxon>
        <taxon>Acholeplasmataceae</taxon>
        <taxon>Candidatus Phytoplasma</taxon>
        <taxon>16SrVII (Ash yellows group)</taxon>
    </lineage>
</organism>
<keyword evidence="7 13" id="KW-0547">Nucleotide-binding</keyword>
<dbReference type="InterPro" id="IPR010978">
    <property type="entry name" value="tRNA-bd_arm"/>
</dbReference>
<dbReference type="Proteomes" id="UP001484199">
    <property type="component" value="Chromosome"/>
</dbReference>
<protein>
    <recommendedName>
        <fullName evidence="13">Phenylalanine--tRNA ligase alpha subunit</fullName>
        <ecNumber evidence="13">6.1.1.20</ecNumber>
    </recommendedName>
    <alternativeName>
        <fullName evidence="13">Phenylalanyl-tRNA synthetase alpha subunit</fullName>
        <shortName evidence="13">PheRS</shortName>
    </alternativeName>
</protein>
<dbReference type="PANTHER" id="PTHR11538:SF41">
    <property type="entry name" value="PHENYLALANINE--TRNA LIGASE, MITOCHONDRIAL"/>
    <property type="match status" value="1"/>
</dbReference>
<evidence type="ECO:0000256" key="11">
    <source>
        <dbReference type="ARBA" id="ARBA00023146"/>
    </source>
</evidence>
<dbReference type="InterPro" id="IPR004529">
    <property type="entry name" value="Phe-tRNA-synth_IIc_asu"/>
</dbReference>
<dbReference type="SUPFAM" id="SSF46589">
    <property type="entry name" value="tRNA-binding arm"/>
    <property type="match status" value="1"/>
</dbReference>
<dbReference type="Gene3D" id="3.30.930.10">
    <property type="entry name" value="Bira Bifunctional Protein, Domain 2"/>
    <property type="match status" value="1"/>
</dbReference>
<comment type="catalytic activity">
    <reaction evidence="12 13">
        <text>tRNA(Phe) + L-phenylalanine + ATP = L-phenylalanyl-tRNA(Phe) + AMP + diphosphate + H(+)</text>
        <dbReference type="Rhea" id="RHEA:19413"/>
        <dbReference type="Rhea" id="RHEA-COMP:9668"/>
        <dbReference type="Rhea" id="RHEA-COMP:9699"/>
        <dbReference type="ChEBI" id="CHEBI:15378"/>
        <dbReference type="ChEBI" id="CHEBI:30616"/>
        <dbReference type="ChEBI" id="CHEBI:33019"/>
        <dbReference type="ChEBI" id="CHEBI:58095"/>
        <dbReference type="ChEBI" id="CHEBI:78442"/>
        <dbReference type="ChEBI" id="CHEBI:78531"/>
        <dbReference type="ChEBI" id="CHEBI:456215"/>
        <dbReference type="EC" id="6.1.1.20"/>
    </reaction>
</comment>
<comment type="caution">
    <text evidence="13">Lacks conserved residue(s) required for the propagation of feature annotation.</text>
</comment>
<evidence type="ECO:0000313" key="15">
    <source>
        <dbReference type="EMBL" id="WYY26407.1"/>
    </source>
</evidence>
<dbReference type="InterPro" id="IPR045864">
    <property type="entry name" value="aa-tRNA-synth_II/BPL/LPL"/>
</dbReference>
<comment type="similarity">
    <text evidence="2 13">Belongs to the class-II aminoacyl-tRNA synthetase family. Phe-tRNA synthetase alpha subunit type 1 subfamily.</text>
</comment>
<evidence type="ECO:0000256" key="6">
    <source>
        <dbReference type="ARBA" id="ARBA00022723"/>
    </source>
</evidence>
<keyword evidence="8 13" id="KW-0067">ATP-binding</keyword>
<comment type="subcellular location">
    <subcellularLocation>
        <location evidence="1 13">Cytoplasm</location>
    </subcellularLocation>
</comment>
<dbReference type="NCBIfam" id="TIGR00468">
    <property type="entry name" value="pheS"/>
    <property type="match status" value="1"/>
</dbReference>
<dbReference type="InterPro" id="IPR022911">
    <property type="entry name" value="Phe_tRNA_ligase_alpha1_bac"/>
</dbReference>
<dbReference type="Pfam" id="PF01409">
    <property type="entry name" value="tRNA-synt_2d"/>
    <property type="match status" value="1"/>
</dbReference>
<accession>A0ABZ2U9I2</accession>
<sequence>MYVNIIELNKILHKIDVELLQELKQINELQVISELEIKYFGKKGLFAKILKEVNNFELEKQKEFKKIIFINKTKNYDLLKHKKNTLENEILNQKLIKEKIDFSLPSFNFPQGSIHPLNKTIKEMENFFLNLGYSIYEGNEIETDLYNFEMLNMSENHPSRDMQDSFYLNNNPELLLRTHTTGIQIQTMLKNKNKFLKIISSGKVYRRDKNDDTHSHQFTQLEGFVIGTKINLIDLKEIITSFIKYLFGDKQELRFRPSYFPFTKPSLEVDLVIETQDNKKKYLEILGAGLIHPQVLKNCGFDNTKYNGLAFGIGIERITMLKYHIKDIRVFYNNDIRFLSQFI</sequence>
<evidence type="ECO:0000256" key="10">
    <source>
        <dbReference type="ARBA" id="ARBA00022917"/>
    </source>
</evidence>